<dbReference type="Gene3D" id="3.40.630.40">
    <property type="entry name" value="Zn-dependent exopeptidases"/>
    <property type="match status" value="1"/>
</dbReference>
<keyword evidence="1" id="KW-0378">Hydrolase</keyword>
<dbReference type="EMBL" id="VJWA01000001">
    <property type="protein sequence ID" value="TRW17848.1"/>
    <property type="molecule type" value="Genomic_DNA"/>
</dbReference>
<name>A0A552UI01_9SPHN</name>
<evidence type="ECO:0000313" key="1">
    <source>
        <dbReference type="EMBL" id="TRW17848.1"/>
    </source>
</evidence>
<evidence type="ECO:0000313" key="2">
    <source>
        <dbReference type="Proteomes" id="UP000317894"/>
    </source>
</evidence>
<reference evidence="1 2" key="1">
    <citation type="submission" date="2019-07" db="EMBL/GenBank/DDBJ databases">
        <title>Novel species isolated from glacier.</title>
        <authorList>
            <person name="Liu Q."/>
            <person name="Xin Y.-H."/>
        </authorList>
    </citation>
    <scope>NUCLEOTIDE SEQUENCE [LARGE SCALE GENOMIC DNA]</scope>
    <source>
        <strain evidence="1 2">LB1R16</strain>
    </source>
</reference>
<organism evidence="1 2">
    <name type="scientific">Glacieibacterium frigidum</name>
    <dbReference type="NCBI Taxonomy" id="2593303"/>
    <lineage>
        <taxon>Bacteria</taxon>
        <taxon>Pseudomonadati</taxon>
        <taxon>Pseudomonadota</taxon>
        <taxon>Alphaproteobacteria</taxon>
        <taxon>Sphingomonadales</taxon>
        <taxon>Sphingosinicellaceae</taxon>
        <taxon>Glacieibacterium</taxon>
    </lineage>
</organism>
<proteinExistence type="predicted"/>
<dbReference type="InterPro" id="IPR007709">
    <property type="entry name" value="N-FG_amidohydro"/>
</dbReference>
<dbReference type="Proteomes" id="UP000317894">
    <property type="component" value="Unassembled WGS sequence"/>
</dbReference>
<gene>
    <name evidence="1" type="ORF">FMM06_06890</name>
</gene>
<protein>
    <submittedName>
        <fullName evidence="1">N-formylglutamate amidohydrolase</fullName>
    </submittedName>
</protein>
<dbReference type="RefSeq" id="WP_144236542.1">
    <property type="nucleotide sequence ID" value="NZ_VJWA01000001.1"/>
</dbReference>
<dbReference type="Pfam" id="PF05013">
    <property type="entry name" value="FGase"/>
    <property type="match status" value="1"/>
</dbReference>
<comment type="caution">
    <text evidence="1">The sequence shown here is derived from an EMBL/GenBank/DDBJ whole genome shotgun (WGS) entry which is preliminary data.</text>
</comment>
<dbReference type="OrthoDB" id="9815326at2"/>
<dbReference type="InterPro" id="IPR011227">
    <property type="entry name" value="UCP029730"/>
</dbReference>
<dbReference type="GO" id="GO:0016787">
    <property type="term" value="F:hydrolase activity"/>
    <property type="evidence" value="ECO:0007669"/>
    <property type="project" value="UniProtKB-KW"/>
</dbReference>
<keyword evidence="2" id="KW-1185">Reference proteome</keyword>
<dbReference type="SUPFAM" id="SSF53187">
    <property type="entry name" value="Zn-dependent exopeptidases"/>
    <property type="match status" value="1"/>
</dbReference>
<accession>A0A552UI01</accession>
<dbReference type="AlphaFoldDB" id="A0A552UI01"/>
<dbReference type="PIRSF" id="PIRSF029730">
    <property type="entry name" value="UCP029730"/>
    <property type="match status" value="1"/>
</dbReference>
<sequence length="230" mass="24229">MPVALIPGHASLLLVADHAARAVPPGLDLGVDAHVLDTHVAVDLGVAELTAALAVVLDAPAILGVVSRLVVDLNRPPEAAIPVESDGIAIPGNRIDAAARAARLAEWHAPYHGAIEAHLDARPPRLIVSVHSFTPALSSRAEPRPWPVGILYNEDDRAARIALPLLRAAGLNAGDNQPYSGRDLNYTMDRHAEARGLPYLGIEVRQDQLGDAAGVARWAAILEPVIRACA</sequence>